<keyword evidence="2" id="KW-1185">Reference proteome</keyword>
<comment type="caution">
    <text evidence="1">The sequence shown here is derived from an EMBL/GenBank/DDBJ whole genome shotgun (WGS) entry which is preliminary data.</text>
</comment>
<accession>A0A699YXL1</accession>
<dbReference type="AlphaFoldDB" id="A0A699YXL1"/>
<reference evidence="1 2" key="1">
    <citation type="submission" date="2020-02" db="EMBL/GenBank/DDBJ databases">
        <title>Draft genome sequence of Haematococcus lacustris strain NIES-144.</title>
        <authorList>
            <person name="Morimoto D."/>
            <person name="Nakagawa S."/>
            <person name="Yoshida T."/>
            <person name="Sawayama S."/>
        </authorList>
    </citation>
    <scope>NUCLEOTIDE SEQUENCE [LARGE SCALE GENOMIC DNA]</scope>
    <source>
        <strain evidence="1 2">NIES-144</strain>
    </source>
</reference>
<evidence type="ECO:0000313" key="1">
    <source>
        <dbReference type="EMBL" id="GFH13975.1"/>
    </source>
</evidence>
<organism evidence="1 2">
    <name type="scientific">Haematococcus lacustris</name>
    <name type="common">Green alga</name>
    <name type="synonym">Haematococcus pluvialis</name>
    <dbReference type="NCBI Taxonomy" id="44745"/>
    <lineage>
        <taxon>Eukaryota</taxon>
        <taxon>Viridiplantae</taxon>
        <taxon>Chlorophyta</taxon>
        <taxon>core chlorophytes</taxon>
        <taxon>Chlorophyceae</taxon>
        <taxon>CS clade</taxon>
        <taxon>Chlamydomonadales</taxon>
        <taxon>Haematococcaceae</taxon>
        <taxon>Haematococcus</taxon>
    </lineage>
</organism>
<proteinExistence type="predicted"/>
<evidence type="ECO:0000313" key="2">
    <source>
        <dbReference type="Proteomes" id="UP000485058"/>
    </source>
</evidence>
<gene>
    <name evidence="1" type="ORF">HaLaN_09946</name>
</gene>
<name>A0A699YXL1_HAELA</name>
<protein>
    <submittedName>
        <fullName evidence="1">Uncharacterized protein</fullName>
    </submittedName>
</protein>
<dbReference type="Proteomes" id="UP000485058">
    <property type="component" value="Unassembled WGS sequence"/>
</dbReference>
<dbReference type="EMBL" id="BLLF01000673">
    <property type="protein sequence ID" value="GFH13975.1"/>
    <property type="molecule type" value="Genomic_DNA"/>
</dbReference>
<sequence length="127" mass="14123">MACGYGINVKSSELQAATLDKGHVADLMEEADKHRRLLGMKKQGSLQDTLPQQPCEEELDQGLPTRPAGWKPPEGQAFGLMELQRGNWLAALMLLERSVRIEPRLQPVLNWALVSGAWVLWDGCSML</sequence>